<dbReference type="RefSeq" id="WP_165884071.1">
    <property type="nucleotide sequence ID" value="NZ_CP035810.1"/>
</dbReference>
<feature type="domain" description="HTH merR-type" evidence="5">
    <location>
        <begin position="127"/>
        <end position="194"/>
    </location>
</feature>
<sequence length="249" mass="26847">MRSLRPADLAREHGLSTQAVRNYERNGCLPPADRTPTGYRIYTDVHAAALRAYIALVRGFGHASARSIMQAVHQGRTDDALAVIDAGHEQLMRDRATLGTVRDAVEHIAAESDELSVGASTSAGFRSIGELAHALELSPATVRTWERAGILDPQRDPATGYRVYANDDVRDARLAHLLRRGGYLLDQIAVVIGQIRSAGGTDELSKTVGDWQAKLTAQGIAMLKASAKLSEYLDIAADDEGRAQSMTSS</sequence>
<evidence type="ECO:0000313" key="7">
    <source>
        <dbReference type="Proteomes" id="UP000501518"/>
    </source>
</evidence>
<dbReference type="InterPro" id="IPR047057">
    <property type="entry name" value="MerR_fam"/>
</dbReference>
<dbReference type="GO" id="GO:0003677">
    <property type="term" value="F:DNA binding"/>
    <property type="evidence" value="ECO:0007669"/>
    <property type="project" value="UniProtKB-KW"/>
</dbReference>
<reference evidence="6 7" key="1">
    <citation type="submission" date="2019-02" db="EMBL/GenBank/DDBJ databases">
        <title>Complete Genome Sequence and Methylome Analysis of Brevibacterium luteolum NEB1784.</title>
        <authorList>
            <person name="Fomenkov A."/>
            <person name="Roberts R.J."/>
        </authorList>
    </citation>
    <scope>NUCLEOTIDE SEQUENCE [LARGE SCALE GENOMIC DNA]</scope>
    <source>
        <strain evidence="6 7">NEB1784</strain>
    </source>
</reference>
<dbReference type="Pfam" id="PF13411">
    <property type="entry name" value="MerR_1"/>
    <property type="match status" value="1"/>
</dbReference>
<dbReference type="Pfam" id="PF00376">
    <property type="entry name" value="MerR"/>
    <property type="match status" value="1"/>
</dbReference>
<dbReference type="SUPFAM" id="SSF46955">
    <property type="entry name" value="Putative DNA-binding domain"/>
    <property type="match status" value="2"/>
</dbReference>
<evidence type="ECO:0000256" key="1">
    <source>
        <dbReference type="ARBA" id="ARBA00022491"/>
    </source>
</evidence>
<dbReference type="InterPro" id="IPR000551">
    <property type="entry name" value="MerR-type_HTH_dom"/>
</dbReference>
<dbReference type="KEGG" id="blut:EW640_10630"/>
<keyword evidence="2" id="KW-0805">Transcription regulation</keyword>
<dbReference type="Proteomes" id="UP000501518">
    <property type="component" value="Chromosome"/>
</dbReference>
<dbReference type="PANTHER" id="PTHR30204">
    <property type="entry name" value="REDOX-CYCLING DRUG-SENSING TRANSCRIPTIONAL ACTIVATOR SOXR"/>
    <property type="match status" value="1"/>
</dbReference>
<dbReference type="CDD" id="cd04773">
    <property type="entry name" value="HTH_TioE_rpt2"/>
    <property type="match status" value="1"/>
</dbReference>
<dbReference type="EMBL" id="CP035810">
    <property type="protein sequence ID" value="QIN29681.1"/>
    <property type="molecule type" value="Genomic_DNA"/>
</dbReference>
<keyword evidence="4" id="KW-0804">Transcription</keyword>
<dbReference type="GO" id="GO:0003700">
    <property type="term" value="F:DNA-binding transcription factor activity"/>
    <property type="evidence" value="ECO:0007669"/>
    <property type="project" value="InterPro"/>
</dbReference>
<feature type="domain" description="HTH merR-type" evidence="5">
    <location>
        <begin position="3"/>
        <end position="51"/>
    </location>
</feature>
<accession>A0A6G8KYH5</accession>
<dbReference type="SMART" id="SM00422">
    <property type="entry name" value="HTH_MERR"/>
    <property type="match status" value="2"/>
</dbReference>
<protein>
    <submittedName>
        <fullName evidence="6">MerR family DNA-binding transcriptional regulator</fullName>
    </submittedName>
</protein>
<dbReference type="InterPro" id="IPR009061">
    <property type="entry name" value="DNA-bd_dom_put_sf"/>
</dbReference>
<dbReference type="AlphaFoldDB" id="A0A6G8KYH5"/>
<evidence type="ECO:0000256" key="4">
    <source>
        <dbReference type="ARBA" id="ARBA00023163"/>
    </source>
</evidence>
<dbReference type="PROSITE" id="PS50937">
    <property type="entry name" value="HTH_MERR_2"/>
    <property type="match status" value="2"/>
</dbReference>
<evidence type="ECO:0000256" key="3">
    <source>
        <dbReference type="ARBA" id="ARBA00023125"/>
    </source>
</evidence>
<dbReference type="PANTHER" id="PTHR30204:SF69">
    <property type="entry name" value="MERR-FAMILY TRANSCRIPTIONAL REGULATOR"/>
    <property type="match status" value="1"/>
</dbReference>
<dbReference type="Gene3D" id="1.10.1660.10">
    <property type="match status" value="2"/>
</dbReference>
<gene>
    <name evidence="6" type="ORF">EW640_10630</name>
</gene>
<keyword evidence="1" id="KW-0678">Repressor</keyword>
<evidence type="ECO:0000259" key="5">
    <source>
        <dbReference type="PROSITE" id="PS50937"/>
    </source>
</evidence>
<evidence type="ECO:0000313" key="6">
    <source>
        <dbReference type="EMBL" id="QIN29681.1"/>
    </source>
</evidence>
<proteinExistence type="predicted"/>
<organism evidence="6 7">
    <name type="scientific">Brevibacterium luteolum</name>
    <dbReference type="NCBI Taxonomy" id="199591"/>
    <lineage>
        <taxon>Bacteria</taxon>
        <taxon>Bacillati</taxon>
        <taxon>Actinomycetota</taxon>
        <taxon>Actinomycetes</taxon>
        <taxon>Micrococcales</taxon>
        <taxon>Brevibacteriaceae</taxon>
        <taxon>Brevibacterium</taxon>
    </lineage>
</organism>
<evidence type="ECO:0000256" key="2">
    <source>
        <dbReference type="ARBA" id="ARBA00023015"/>
    </source>
</evidence>
<dbReference type="PROSITE" id="PS00552">
    <property type="entry name" value="HTH_MERR_1"/>
    <property type="match status" value="1"/>
</dbReference>
<name>A0A6G8KYH5_9MICO</name>
<keyword evidence="3 6" id="KW-0238">DNA-binding</keyword>